<protein>
    <submittedName>
        <fullName evidence="1">Uncharacterized protein</fullName>
    </submittedName>
</protein>
<proteinExistence type="predicted"/>
<dbReference type="EMBL" id="JAPKFM010000002">
    <property type="protein sequence ID" value="MCX2963165.1"/>
    <property type="molecule type" value="Genomic_DNA"/>
</dbReference>
<dbReference type="RefSeq" id="WP_235725990.1">
    <property type="nucleotide sequence ID" value="NZ_JAPKFM010000002.1"/>
</dbReference>
<name>A0A9X3I3P8_9ACTN</name>
<sequence length="87" mass="9777">MALGTQQVGRKFHGTQEIGKLYRGTNLILDNSWTGALYTDDFNRANENPISTPWTPYSGDTRKAQLISNRTQMQTLSQATSRSRSII</sequence>
<evidence type="ECO:0000313" key="1">
    <source>
        <dbReference type="EMBL" id="MCX2963165.1"/>
    </source>
</evidence>
<reference evidence="1" key="1">
    <citation type="submission" date="2022-10" db="EMBL/GenBank/DDBJ databases">
        <title>WGS of marine actinomycetes from Thailand.</title>
        <authorList>
            <person name="Thawai C."/>
        </authorList>
    </citation>
    <scope>NUCLEOTIDE SEQUENCE</scope>
    <source>
        <strain evidence="1">SW21</strain>
    </source>
</reference>
<comment type="caution">
    <text evidence="1">The sequence shown here is derived from an EMBL/GenBank/DDBJ whole genome shotgun (WGS) entry which is preliminary data.</text>
</comment>
<organism evidence="1 2">
    <name type="scientific">Gordonia aquimaris</name>
    <dbReference type="NCBI Taxonomy" id="2984863"/>
    <lineage>
        <taxon>Bacteria</taxon>
        <taxon>Bacillati</taxon>
        <taxon>Actinomycetota</taxon>
        <taxon>Actinomycetes</taxon>
        <taxon>Mycobacteriales</taxon>
        <taxon>Gordoniaceae</taxon>
        <taxon>Gordonia</taxon>
    </lineage>
</organism>
<dbReference type="Proteomes" id="UP001143347">
    <property type="component" value="Unassembled WGS sequence"/>
</dbReference>
<evidence type="ECO:0000313" key="2">
    <source>
        <dbReference type="Proteomes" id="UP001143347"/>
    </source>
</evidence>
<gene>
    <name evidence="1" type="ORF">OSB52_03565</name>
</gene>
<keyword evidence="2" id="KW-1185">Reference proteome</keyword>
<accession>A0A9X3I3P8</accession>
<dbReference type="AlphaFoldDB" id="A0A9X3I3P8"/>